<sequence length="36" mass="3957">MEIIETPTPTPQPTATITPTPTPFNLPDHLFNPPTE</sequence>
<evidence type="ECO:0000313" key="2">
    <source>
        <dbReference type="EMBL" id="CAB5212679.1"/>
    </source>
</evidence>
<evidence type="ECO:0000256" key="1">
    <source>
        <dbReference type="SAM" id="MobiDB-lite"/>
    </source>
</evidence>
<gene>
    <name evidence="2" type="ORF">UFOVP187_42</name>
</gene>
<accession>A0A6J7WMS4</accession>
<organism evidence="2">
    <name type="scientific">uncultured Caudovirales phage</name>
    <dbReference type="NCBI Taxonomy" id="2100421"/>
    <lineage>
        <taxon>Viruses</taxon>
        <taxon>Duplodnaviria</taxon>
        <taxon>Heunggongvirae</taxon>
        <taxon>Uroviricota</taxon>
        <taxon>Caudoviricetes</taxon>
        <taxon>Peduoviridae</taxon>
        <taxon>Maltschvirus</taxon>
        <taxon>Maltschvirus maltsch</taxon>
    </lineage>
</organism>
<reference evidence="2" key="1">
    <citation type="submission" date="2020-05" db="EMBL/GenBank/DDBJ databases">
        <authorList>
            <person name="Chiriac C."/>
            <person name="Salcher M."/>
            <person name="Ghai R."/>
            <person name="Kavagutti S V."/>
        </authorList>
    </citation>
    <scope>NUCLEOTIDE SEQUENCE</scope>
</reference>
<dbReference type="EMBL" id="LR798237">
    <property type="protein sequence ID" value="CAB5212679.1"/>
    <property type="molecule type" value="Genomic_DNA"/>
</dbReference>
<proteinExistence type="predicted"/>
<protein>
    <submittedName>
        <fullName evidence="2">Uncharacterized protein</fullName>
    </submittedName>
</protein>
<name>A0A6J7WMS4_9CAUD</name>
<feature type="region of interest" description="Disordered" evidence="1">
    <location>
        <begin position="1"/>
        <end position="36"/>
    </location>
</feature>